<comment type="caution">
    <text evidence="3">The sequence shown here is derived from an EMBL/GenBank/DDBJ whole genome shotgun (WGS) entry which is preliminary data.</text>
</comment>
<accession>A0A2T6B3A0</accession>
<organism evidence="3 4">
    <name type="scientific">Gemmobacter caeni</name>
    <dbReference type="NCBI Taxonomy" id="589035"/>
    <lineage>
        <taxon>Bacteria</taxon>
        <taxon>Pseudomonadati</taxon>
        <taxon>Pseudomonadota</taxon>
        <taxon>Alphaproteobacteria</taxon>
        <taxon>Rhodobacterales</taxon>
        <taxon>Paracoccaceae</taxon>
        <taxon>Gemmobacter</taxon>
    </lineage>
</organism>
<keyword evidence="4" id="KW-1185">Reference proteome</keyword>
<dbReference type="AlphaFoldDB" id="A0A2T6B3A0"/>
<feature type="chain" id="PRO_5015674101" evidence="1">
    <location>
        <begin position="25"/>
        <end position="165"/>
    </location>
</feature>
<dbReference type="EMBL" id="QBKP01000005">
    <property type="protein sequence ID" value="PTX50546.1"/>
    <property type="molecule type" value="Genomic_DNA"/>
</dbReference>
<dbReference type="InterPro" id="IPR007893">
    <property type="entry name" value="Spore_coat_U/FanG"/>
</dbReference>
<proteinExistence type="predicted"/>
<name>A0A2T6B3A0_9RHOB</name>
<keyword evidence="3" id="KW-0946">Virion</keyword>
<dbReference type="Pfam" id="PF05229">
    <property type="entry name" value="SCPU"/>
    <property type="match status" value="1"/>
</dbReference>
<feature type="signal peptide" evidence="1">
    <location>
        <begin position="1"/>
        <end position="24"/>
    </location>
</feature>
<evidence type="ECO:0000259" key="2">
    <source>
        <dbReference type="Pfam" id="PF05229"/>
    </source>
</evidence>
<keyword evidence="3" id="KW-0167">Capsid protein</keyword>
<evidence type="ECO:0000313" key="3">
    <source>
        <dbReference type="EMBL" id="PTX50546.1"/>
    </source>
</evidence>
<dbReference type="Proteomes" id="UP000244224">
    <property type="component" value="Unassembled WGS sequence"/>
</dbReference>
<dbReference type="SMART" id="SM00972">
    <property type="entry name" value="SCPU"/>
    <property type="match status" value="1"/>
</dbReference>
<reference evidence="3 4" key="1">
    <citation type="submission" date="2018-04" db="EMBL/GenBank/DDBJ databases">
        <title>Genomic Encyclopedia of Archaeal and Bacterial Type Strains, Phase II (KMG-II): from individual species to whole genera.</title>
        <authorList>
            <person name="Goeker M."/>
        </authorList>
    </citation>
    <scope>NUCLEOTIDE SEQUENCE [LARGE SCALE GENOMIC DNA]</scope>
    <source>
        <strain evidence="3 4">DSM 21823</strain>
    </source>
</reference>
<sequence length="165" mass="16663">MKFSIKIGISAFLAAGLLAGTSSAQTVTDSFDVTITIAEECQITSTQDLDFGSVGVLTANTDATATLQVTCTPGTAYDIGLNEGLGSGATTAARLMTSGASATVGYGIYQDASHSTNWGDVIGTDTRASTGTGAAQSFTVYGRVAPQSTPATGTYTDTITVSVTY</sequence>
<dbReference type="InterPro" id="IPR053167">
    <property type="entry name" value="Spore_coat_component"/>
</dbReference>
<feature type="domain" description="Spore coat protein U/FanG" evidence="2">
    <location>
        <begin position="28"/>
        <end position="161"/>
    </location>
</feature>
<dbReference type="OrthoDB" id="7478692at2"/>
<dbReference type="PANTHER" id="PTHR37089">
    <property type="entry name" value="PROTEIN U-RELATED"/>
    <property type="match status" value="1"/>
</dbReference>
<keyword evidence="1" id="KW-0732">Signal</keyword>
<protein>
    <submittedName>
        <fullName evidence="3">Spore coat protein U-like protein</fullName>
    </submittedName>
</protein>
<evidence type="ECO:0000313" key="4">
    <source>
        <dbReference type="Proteomes" id="UP000244224"/>
    </source>
</evidence>
<gene>
    <name evidence="3" type="ORF">C8N34_105191</name>
</gene>
<dbReference type="PANTHER" id="PTHR37089:SF4">
    <property type="entry name" value="EXPORTED PROTEIN"/>
    <property type="match status" value="1"/>
</dbReference>
<evidence type="ECO:0000256" key="1">
    <source>
        <dbReference type="SAM" id="SignalP"/>
    </source>
</evidence>
<dbReference type="RefSeq" id="WP_108128759.1">
    <property type="nucleotide sequence ID" value="NZ_QBKP01000005.1"/>
</dbReference>